<dbReference type="Proteomes" id="UP000218327">
    <property type="component" value="Unassembled WGS sequence"/>
</dbReference>
<dbReference type="Pfam" id="PF05199">
    <property type="entry name" value="GMC_oxred_C"/>
    <property type="match status" value="1"/>
</dbReference>
<comment type="cofactor">
    <cofactor evidence="1">
        <name>FAD</name>
        <dbReference type="ChEBI" id="CHEBI:57692"/>
    </cofactor>
</comment>
<feature type="domain" description="Glucose-methanol-choline oxidoreductase N-terminal" evidence="7">
    <location>
        <begin position="222"/>
        <end position="334"/>
    </location>
</feature>
<dbReference type="PANTHER" id="PTHR42784:SF1">
    <property type="entry name" value="PYRANOSE 2-OXIDASE"/>
    <property type="match status" value="1"/>
</dbReference>
<evidence type="ECO:0000259" key="8">
    <source>
        <dbReference type="Pfam" id="PF05199"/>
    </source>
</evidence>
<dbReference type="InterPro" id="IPR007867">
    <property type="entry name" value="GMC_OxRtase_C"/>
</dbReference>
<evidence type="ECO:0000256" key="4">
    <source>
        <dbReference type="ARBA" id="ARBA00022827"/>
    </source>
</evidence>
<evidence type="ECO:0000313" key="10">
    <source>
        <dbReference type="Proteomes" id="UP000218327"/>
    </source>
</evidence>
<evidence type="ECO:0000256" key="3">
    <source>
        <dbReference type="ARBA" id="ARBA00022630"/>
    </source>
</evidence>
<gene>
    <name evidence="9" type="ORF">COA96_13605</name>
</gene>
<evidence type="ECO:0000256" key="6">
    <source>
        <dbReference type="SAM" id="MobiDB-lite"/>
    </source>
</evidence>
<evidence type="ECO:0000256" key="1">
    <source>
        <dbReference type="ARBA" id="ARBA00001974"/>
    </source>
</evidence>
<dbReference type="EMBL" id="NVVJ01000052">
    <property type="protein sequence ID" value="PCJ22733.1"/>
    <property type="molecule type" value="Genomic_DNA"/>
</dbReference>
<evidence type="ECO:0000256" key="5">
    <source>
        <dbReference type="ARBA" id="ARBA00023002"/>
    </source>
</evidence>
<dbReference type="SUPFAM" id="SSF54373">
    <property type="entry name" value="FAD-linked reductases, C-terminal domain"/>
    <property type="match status" value="1"/>
</dbReference>
<proteinExistence type="inferred from homology"/>
<evidence type="ECO:0000259" key="7">
    <source>
        <dbReference type="Pfam" id="PF00732"/>
    </source>
</evidence>
<protein>
    <recommendedName>
        <fullName evidence="11">Glucose-methanol-choline oxidoreductase C-terminal domain-containing protein</fullName>
    </recommendedName>
</protein>
<dbReference type="Gene3D" id="3.50.50.60">
    <property type="entry name" value="FAD/NAD(P)-binding domain"/>
    <property type="match status" value="2"/>
</dbReference>
<keyword evidence="5" id="KW-0560">Oxidoreductase</keyword>
<dbReference type="Pfam" id="PF00732">
    <property type="entry name" value="GMC_oxred_N"/>
    <property type="match status" value="1"/>
</dbReference>
<comment type="similarity">
    <text evidence="2">Belongs to the GMC oxidoreductase family.</text>
</comment>
<dbReference type="InterPro" id="IPR000172">
    <property type="entry name" value="GMC_OxRdtase_N"/>
</dbReference>
<dbReference type="InterPro" id="IPR051473">
    <property type="entry name" value="P2Ox-like"/>
</dbReference>
<keyword evidence="4" id="KW-0274">FAD</keyword>
<evidence type="ECO:0000313" key="9">
    <source>
        <dbReference type="EMBL" id="PCJ22733.1"/>
    </source>
</evidence>
<dbReference type="GO" id="GO:0050660">
    <property type="term" value="F:flavin adenine dinucleotide binding"/>
    <property type="evidence" value="ECO:0007669"/>
    <property type="project" value="InterPro"/>
</dbReference>
<comment type="caution">
    <text evidence="9">The sequence shown here is derived from an EMBL/GenBank/DDBJ whole genome shotgun (WGS) entry which is preliminary data.</text>
</comment>
<evidence type="ECO:0008006" key="11">
    <source>
        <dbReference type="Google" id="ProtNLM"/>
    </source>
</evidence>
<reference evidence="10" key="1">
    <citation type="submission" date="2017-08" db="EMBL/GenBank/DDBJ databases">
        <title>A dynamic microbial community with high functional redundancy inhabits the cold, oxic subseafloor aquifer.</title>
        <authorList>
            <person name="Tully B.J."/>
            <person name="Wheat C.G."/>
            <person name="Glazer B.T."/>
            <person name="Huber J.A."/>
        </authorList>
    </citation>
    <scope>NUCLEOTIDE SEQUENCE [LARGE SCALE GENOMIC DNA]</scope>
</reference>
<dbReference type="InterPro" id="IPR036188">
    <property type="entry name" value="FAD/NAD-bd_sf"/>
</dbReference>
<feature type="region of interest" description="Disordered" evidence="6">
    <location>
        <begin position="55"/>
        <end position="79"/>
    </location>
</feature>
<dbReference type="GO" id="GO:0016614">
    <property type="term" value="F:oxidoreductase activity, acting on CH-OH group of donors"/>
    <property type="evidence" value="ECO:0007669"/>
    <property type="project" value="InterPro"/>
</dbReference>
<sequence length="567" mass="62102">MPKRLAKTDVVIVGMGAAGGVAALPLTNAGLKVIGLEAGGWLNPRDFAPDELRNGSRNWPQSVPKAATEAPTVRATSADTAVQGGHPMMNAVGGTTMHYWAQSWRLNPWDFNVVSETQQRYGADRLPAGSTVEDWPINYADLEPYYDKVEYTVGISGQAGNVKGRKNPAGNIFEGEREREYPMQPLRSSPFTDMMSGAARQLDWNPFQGPAAITTELFDGRPPCQYHGFCNKGGCHVKAKSSTAYSVIPKAIDTGNLQVVTFARVTEVVVDNNGKVTGVNYIKGNETFFQPASVVLLASYAYENVRLLQLSKSGAFPDGLVNNSGQVGRHYFSHHQGAPVTALFDRDLHNWYGLPAQGVAIDEWADDNFDHSDLDFIGGANLWVHTDRKPMSAAKMNTFGEVRNWGSNWKAFIMKNADRTNTSYIQKTTLPYEDNYLDLDPVVKDPLGFPVTRITARYHDNEKRIAAYSQAKMEQWYLQAGAIKIRKYGVGNVMGASTHAYGGTRMGLNSETNVVNEWGFAHEAPNLGIIGGSVMGTSGSRNPTLTVQALAWRTSEYLVDNWSSIAG</sequence>
<name>A0A2A5ATV7_9GAMM</name>
<feature type="domain" description="Glucose-methanol-choline oxidoreductase C-terminal" evidence="8">
    <location>
        <begin position="431"/>
        <end position="551"/>
    </location>
</feature>
<dbReference type="SUPFAM" id="SSF51905">
    <property type="entry name" value="FAD/NAD(P)-binding domain"/>
    <property type="match status" value="1"/>
</dbReference>
<dbReference type="AlphaFoldDB" id="A0A2A5ATV7"/>
<dbReference type="PANTHER" id="PTHR42784">
    <property type="entry name" value="PYRANOSE 2-OXIDASE"/>
    <property type="match status" value="1"/>
</dbReference>
<keyword evidence="3" id="KW-0285">Flavoprotein</keyword>
<organism evidence="9 10">
    <name type="scientific">SAR86 cluster bacterium</name>
    <dbReference type="NCBI Taxonomy" id="2030880"/>
    <lineage>
        <taxon>Bacteria</taxon>
        <taxon>Pseudomonadati</taxon>
        <taxon>Pseudomonadota</taxon>
        <taxon>Gammaproteobacteria</taxon>
        <taxon>SAR86 cluster</taxon>
    </lineage>
</organism>
<accession>A0A2A5ATV7</accession>
<evidence type="ECO:0000256" key="2">
    <source>
        <dbReference type="ARBA" id="ARBA00010790"/>
    </source>
</evidence>